<evidence type="ECO:0000256" key="3">
    <source>
        <dbReference type="ARBA" id="ARBA00022763"/>
    </source>
</evidence>
<evidence type="ECO:0000313" key="10">
    <source>
        <dbReference type="Proteomes" id="UP000740727"/>
    </source>
</evidence>
<dbReference type="Gene3D" id="3.90.1680.10">
    <property type="entry name" value="SOS response associated peptidase-like"/>
    <property type="match status" value="1"/>
</dbReference>
<dbReference type="GO" id="GO:0006508">
    <property type="term" value="P:proteolysis"/>
    <property type="evidence" value="ECO:0007669"/>
    <property type="project" value="UniProtKB-KW"/>
</dbReference>
<sequence>MCGRFATSKSLDQLEEEFSLVGVPSRELPPNWNTAPTQEIYVMTDGPTLEIMRWGLIPSWAKPDFVSANTINARSESVHEKPSFRQAFKSRRCFIPADGYYEWATELGRFPSKQPFYIHRADARPLAMAGIYENGTVAIITKEATGTLADIHHRMPLFLPKSIWQRWLDPKLTAESELREILSEGLTPESAGLVADPVSTRVNKIVNNGAELVLRIELGEQETLL</sequence>
<evidence type="ECO:0000256" key="7">
    <source>
        <dbReference type="ARBA" id="ARBA00023239"/>
    </source>
</evidence>
<keyword evidence="4 8" id="KW-0378">Hydrolase</keyword>
<name>A0A965GCV5_9PROT</name>
<keyword evidence="7" id="KW-0456">Lyase</keyword>
<reference evidence="9" key="1">
    <citation type="submission" date="2018-10" db="EMBL/GenBank/DDBJ databases">
        <title>Iterative Subtractive Binning of Freshwater Chronoseries Metagenomes Recovers Nearly Complete Genomes from over Four Hundred Novel Species.</title>
        <authorList>
            <person name="Rodriguez-R L.M."/>
            <person name="Tsementzi D."/>
            <person name="Luo C."/>
            <person name="Konstantinidis K.T."/>
        </authorList>
    </citation>
    <scope>NUCLEOTIDE SEQUENCE</scope>
    <source>
        <strain evidence="9">WB5_2A_028</strain>
    </source>
</reference>
<gene>
    <name evidence="9" type="ORF">EBT44_00315</name>
</gene>
<comment type="caution">
    <text evidence="9">The sequence shown here is derived from an EMBL/GenBank/DDBJ whole genome shotgun (WGS) entry which is preliminary data.</text>
</comment>
<dbReference type="Proteomes" id="UP000740727">
    <property type="component" value="Unassembled WGS sequence"/>
</dbReference>
<dbReference type="GO" id="GO:0008233">
    <property type="term" value="F:peptidase activity"/>
    <property type="evidence" value="ECO:0007669"/>
    <property type="project" value="UniProtKB-KW"/>
</dbReference>
<keyword evidence="6" id="KW-0238">DNA-binding</keyword>
<dbReference type="GO" id="GO:0106300">
    <property type="term" value="P:protein-DNA covalent cross-linking repair"/>
    <property type="evidence" value="ECO:0007669"/>
    <property type="project" value="InterPro"/>
</dbReference>
<dbReference type="InterPro" id="IPR003738">
    <property type="entry name" value="SRAP"/>
</dbReference>
<evidence type="ECO:0000256" key="5">
    <source>
        <dbReference type="ARBA" id="ARBA00023124"/>
    </source>
</evidence>
<evidence type="ECO:0000256" key="6">
    <source>
        <dbReference type="ARBA" id="ARBA00023125"/>
    </source>
</evidence>
<keyword evidence="2 8" id="KW-0645">Protease</keyword>
<dbReference type="InterPro" id="IPR036590">
    <property type="entry name" value="SRAP-like"/>
</dbReference>
<keyword evidence="3" id="KW-0227">DNA damage</keyword>
<dbReference type="SUPFAM" id="SSF143081">
    <property type="entry name" value="BB1717-like"/>
    <property type="match status" value="1"/>
</dbReference>
<protein>
    <recommendedName>
        <fullName evidence="8">Abasic site processing protein</fullName>
        <ecNumber evidence="8">3.4.-.-</ecNumber>
    </recommendedName>
</protein>
<keyword evidence="5" id="KW-0190">Covalent protein-DNA linkage</keyword>
<dbReference type="EC" id="3.4.-.-" evidence="8"/>
<dbReference type="Pfam" id="PF02586">
    <property type="entry name" value="SRAP"/>
    <property type="match status" value="1"/>
</dbReference>
<dbReference type="PANTHER" id="PTHR13604:SF0">
    <property type="entry name" value="ABASIC SITE PROCESSING PROTEIN HMCES"/>
    <property type="match status" value="1"/>
</dbReference>
<dbReference type="EMBL" id="RFXN01000002">
    <property type="protein sequence ID" value="NBR93305.1"/>
    <property type="molecule type" value="Genomic_DNA"/>
</dbReference>
<evidence type="ECO:0000313" key="9">
    <source>
        <dbReference type="EMBL" id="NBR93305.1"/>
    </source>
</evidence>
<proteinExistence type="inferred from homology"/>
<dbReference type="GO" id="GO:0016829">
    <property type="term" value="F:lyase activity"/>
    <property type="evidence" value="ECO:0007669"/>
    <property type="project" value="UniProtKB-KW"/>
</dbReference>
<dbReference type="AlphaFoldDB" id="A0A965GCV5"/>
<evidence type="ECO:0000256" key="2">
    <source>
        <dbReference type="ARBA" id="ARBA00022670"/>
    </source>
</evidence>
<dbReference type="GO" id="GO:0003697">
    <property type="term" value="F:single-stranded DNA binding"/>
    <property type="evidence" value="ECO:0007669"/>
    <property type="project" value="InterPro"/>
</dbReference>
<organism evidence="9 10">
    <name type="scientific">Candidatus Fonsibacter lacus</name>
    <dbReference type="NCBI Taxonomy" id="2576439"/>
    <lineage>
        <taxon>Bacteria</taxon>
        <taxon>Pseudomonadati</taxon>
        <taxon>Pseudomonadota</taxon>
        <taxon>Alphaproteobacteria</taxon>
        <taxon>Candidatus Pelagibacterales</taxon>
        <taxon>Candidatus Pelagibacterales incertae sedis</taxon>
        <taxon>Candidatus Fonsibacter</taxon>
    </lineage>
</organism>
<evidence type="ECO:0000256" key="8">
    <source>
        <dbReference type="RuleBase" id="RU364100"/>
    </source>
</evidence>
<evidence type="ECO:0000256" key="4">
    <source>
        <dbReference type="ARBA" id="ARBA00022801"/>
    </source>
</evidence>
<comment type="similarity">
    <text evidence="1 8">Belongs to the SOS response-associated peptidase family.</text>
</comment>
<evidence type="ECO:0000256" key="1">
    <source>
        <dbReference type="ARBA" id="ARBA00008136"/>
    </source>
</evidence>
<dbReference type="PANTHER" id="PTHR13604">
    <property type="entry name" value="DC12-RELATED"/>
    <property type="match status" value="1"/>
</dbReference>
<accession>A0A965GCV5</accession>